<name>A0ACB9AGU0_CICIN</name>
<keyword evidence="2" id="KW-1185">Reference proteome</keyword>
<accession>A0ACB9AGU0</accession>
<evidence type="ECO:0000313" key="1">
    <source>
        <dbReference type="EMBL" id="KAI3708588.1"/>
    </source>
</evidence>
<reference evidence="2" key="1">
    <citation type="journal article" date="2022" name="Mol. Ecol. Resour.">
        <title>The genomes of chicory, endive, great burdock and yacon provide insights into Asteraceae palaeo-polyploidization history and plant inulin production.</title>
        <authorList>
            <person name="Fan W."/>
            <person name="Wang S."/>
            <person name="Wang H."/>
            <person name="Wang A."/>
            <person name="Jiang F."/>
            <person name="Liu H."/>
            <person name="Zhao H."/>
            <person name="Xu D."/>
            <person name="Zhang Y."/>
        </authorList>
    </citation>
    <scope>NUCLEOTIDE SEQUENCE [LARGE SCALE GENOMIC DNA]</scope>
    <source>
        <strain evidence="2">cv. Punajuju</strain>
    </source>
</reference>
<sequence>MLTTPETQIEIFLGLYSSKTTEIRRVIQDFQQKPGEAFHEAFDRLKELLRSCQHHEIPRWQLVKLFFEGVSETHQAMINASSSGTFMKTVSTAAAVGVDADWKKEVKKEISEINKKFDRLMSTLQNGPPSASQAGQGGPKTHEANQVYGQGQGQYNNGRPYRPYNQGQQQNFRQNNYQGTQEEMIAKMYDMVTATQQQSQANAKAIANMERQIGQMATDQQKRYSGKLPSATEVNPTHNQRPGKEQVNTVESGWRKVTLEDLFEIGSEVRPGEEGKALESEESKEGGVPVENGTQPEIDKKVQKEEQPIIAGINQKKKNKKEKKKQEATRSTGPLMNQPLWDELKDAPEDTRILQKMCEQNGKSKAPTPKTVRLTVRASEALLGTLPKKEKDPGSPLITTTVGDVVIRNTLLDLGASVNILPGYLYDKYKNEEIEPAEVVLQLADQSTKVSRGKLTNVIVKVGDFFYPVDFLVMEYESPDDAPALILGRPFLATAGSVIDCKTGDMDIFFGTRKRRLNMFGNPISLPSEENGKPADRKALMEPGIRSKEKIWTRTGEGGKEEILKETKDHPLSAIDKEQLLDMLEMMEARHQQYERESRKREANVFELLKSQQQWISGVSDRMTQLTSHMTMMANNFMPEYQQMSSRGQEEEEGPRRGYLNYATRDRKPTRCAGVDLVTRATRKVQTRDAMMFRMEHAFLQFPAELASSVEYTSRRDALRSRRVLEATVIDRDILRDAGLWGAIEPFLHRTWTHEEASFTCRGWDRIMATDEDVVYTELLLEFLSTVHFAPRAGDPRSRLVCFRLGGEPRECNLREFGRRTGIYTAANLQHRYFTRFFGSCIQGEPERAPNMEVWAPLSNVRYEAETSKESHLRDPLHRLMHRIVSTSIMQREGGEKVSGDDVTFLWVLLDPSRFLHLPFALATALSTHSTGAYTSSPLARGYFITRLARSYGILTAPVAASLTALPPSRTTARTLERMRFIELQRPGQYVRAPIELPEAPQPAYAQPGRRRRRPEPVPEPAAPTEPHQEDLAARVARIEDQLAWIGEVLLELATQQGHRPRPFPARSHDHEAGASRPPGSD</sequence>
<dbReference type="Proteomes" id="UP001055811">
    <property type="component" value="Linkage Group LG07"/>
</dbReference>
<evidence type="ECO:0000313" key="2">
    <source>
        <dbReference type="Proteomes" id="UP001055811"/>
    </source>
</evidence>
<comment type="caution">
    <text evidence="1">The sequence shown here is derived from an EMBL/GenBank/DDBJ whole genome shotgun (WGS) entry which is preliminary data.</text>
</comment>
<proteinExistence type="predicted"/>
<protein>
    <submittedName>
        <fullName evidence="1">Uncharacterized protein</fullName>
    </submittedName>
</protein>
<gene>
    <name evidence="1" type="ORF">L2E82_37863</name>
</gene>
<reference evidence="1 2" key="2">
    <citation type="journal article" date="2022" name="Mol. Ecol. Resour.">
        <title>The genomes of chicory, endive, great burdock and yacon provide insights into Asteraceae paleo-polyploidization history and plant inulin production.</title>
        <authorList>
            <person name="Fan W."/>
            <person name="Wang S."/>
            <person name="Wang H."/>
            <person name="Wang A."/>
            <person name="Jiang F."/>
            <person name="Liu H."/>
            <person name="Zhao H."/>
            <person name="Xu D."/>
            <person name="Zhang Y."/>
        </authorList>
    </citation>
    <scope>NUCLEOTIDE SEQUENCE [LARGE SCALE GENOMIC DNA]</scope>
    <source>
        <strain evidence="2">cv. Punajuju</strain>
        <tissue evidence="1">Leaves</tissue>
    </source>
</reference>
<dbReference type="EMBL" id="CM042015">
    <property type="protein sequence ID" value="KAI3708588.1"/>
    <property type="molecule type" value="Genomic_DNA"/>
</dbReference>
<organism evidence="1 2">
    <name type="scientific">Cichorium intybus</name>
    <name type="common">Chicory</name>
    <dbReference type="NCBI Taxonomy" id="13427"/>
    <lineage>
        <taxon>Eukaryota</taxon>
        <taxon>Viridiplantae</taxon>
        <taxon>Streptophyta</taxon>
        <taxon>Embryophyta</taxon>
        <taxon>Tracheophyta</taxon>
        <taxon>Spermatophyta</taxon>
        <taxon>Magnoliopsida</taxon>
        <taxon>eudicotyledons</taxon>
        <taxon>Gunneridae</taxon>
        <taxon>Pentapetalae</taxon>
        <taxon>asterids</taxon>
        <taxon>campanulids</taxon>
        <taxon>Asterales</taxon>
        <taxon>Asteraceae</taxon>
        <taxon>Cichorioideae</taxon>
        <taxon>Cichorieae</taxon>
        <taxon>Cichoriinae</taxon>
        <taxon>Cichorium</taxon>
    </lineage>
</organism>